<evidence type="ECO:0000259" key="8">
    <source>
        <dbReference type="Pfam" id="PF02449"/>
    </source>
</evidence>
<keyword evidence="5" id="KW-0378">Hydrolase</keyword>
<dbReference type="OrthoDB" id="9800974at2"/>
<dbReference type="Proteomes" id="UP000235050">
    <property type="component" value="Unassembled WGS sequence"/>
</dbReference>
<evidence type="ECO:0000313" key="11">
    <source>
        <dbReference type="Proteomes" id="UP000235050"/>
    </source>
</evidence>
<feature type="domain" description="Glycoside hydrolase family 42 N-terminal" evidence="8">
    <location>
        <begin position="15"/>
        <end position="383"/>
    </location>
</feature>
<dbReference type="PANTHER" id="PTHR36447:SF2">
    <property type="entry name" value="BETA-GALACTOSIDASE YESZ"/>
    <property type="match status" value="1"/>
</dbReference>
<accession>A0A2N5J887</accession>
<dbReference type="AlphaFoldDB" id="A0A2N5J887"/>
<dbReference type="InterPro" id="IPR017853">
    <property type="entry name" value="GH"/>
</dbReference>
<evidence type="ECO:0000256" key="1">
    <source>
        <dbReference type="ARBA" id="ARBA00001412"/>
    </source>
</evidence>
<comment type="caution">
    <text evidence="10">The sequence shown here is derived from an EMBL/GenBank/DDBJ whole genome shotgun (WGS) entry which is preliminary data.</text>
</comment>
<dbReference type="Pfam" id="PF02449">
    <property type="entry name" value="Glyco_hydro_42"/>
    <property type="match status" value="1"/>
</dbReference>
<evidence type="ECO:0000256" key="7">
    <source>
        <dbReference type="ARBA" id="ARBA00023295"/>
    </source>
</evidence>
<dbReference type="InterPro" id="IPR003476">
    <property type="entry name" value="Glyco_hydro_42"/>
</dbReference>
<dbReference type="InterPro" id="IPR029062">
    <property type="entry name" value="Class_I_gatase-like"/>
</dbReference>
<dbReference type="Pfam" id="PF08532">
    <property type="entry name" value="Glyco_hydro_42M"/>
    <property type="match status" value="1"/>
</dbReference>
<comment type="catalytic activity">
    <reaction evidence="1">
        <text>Hydrolysis of terminal non-reducing beta-D-galactose residues in beta-D-galactosides.</text>
        <dbReference type="EC" id="3.2.1.23"/>
    </reaction>
</comment>
<keyword evidence="7" id="KW-0326">Glycosidase</keyword>
<gene>
    <name evidence="10" type="ORF">Uis1B_1774</name>
</gene>
<dbReference type="SUPFAM" id="SSF51445">
    <property type="entry name" value="(Trans)glycosidases"/>
    <property type="match status" value="1"/>
</dbReference>
<protein>
    <recommendedName>
        <fullName evidence="3">beta-galactosidase</fullName>
        <ecNumber evidence="3">3.2.1.23</ecNumber>
    </recommendedName>
</protein>
<keyword evidence="6" id="KW-0862">Zinc</keyword>
<dbReference type="GO" id="GO:0009341">
    <property type="term" value="C:beta-galactosidase complex"/>
    <property type="evidence" value="ECO:0007669"/>
    <property type="project" value="InterPro"/>
</dbReference>
<dbReference type="InterPro" id="IPR013529">
    <property type="entry name" value="Glyco_hydro_42_N"/>
</dbReference>
<dbReference type="RefSeq" id="WP_101617629.1">
    <property type="nucleotide sequence ID" value="NZ_NMWU01000033.1"/>
</dbReference>
<feature type="domain" description="Beta-galactosidase trimerisation" evidence="9">
    <location>
        <begin position="400"/>
        <end position="622"/>
    </location>
</feature>
<evidence type="ECO:0000256" key="2">
    <source>
        <dbReference type="ARBA" id="ARBA00005940"/>
    </source>
</evidence>
<evidence type="ECO:0000256" key="3">
    <source>
        <dbReference type="ARBA" id="ARBA00012756"/>
    </source>
</evidence>
<evidence type="ECO:0000256" key="4">
    <source>
        <dbReference type="ARBA" id="ARBA00022723"/>
    </source>
</evidence>
<dbReference type="EC" id="3.2.1.23" evidence="3"/>
<reference evidence="10 11" key="1">
    <citation type="submission" date="2017-07" db="EMBL/GenBank/DDBJ databases">
        <title>Bifidobacterium novel species.</title>
        <authorList>
            <person name="Lugli G.A."/>
            <person name="Milani C."/>
            <person name="Duranti S."/>
            <person name="Mangifesta M."/>
        </authorList>
    </citation>
    <scope>NUCLEOTIDE SEQUENCE [LARGE SCALE GENOMIC DNA]</scope>
    <source>
        <strain evidence="11">Uis1B</strain>
    </source>
</reference>
<name>A0A2N5J887_9BIFI</name>
<dbReference type="Gene3D" id="3.40.50.880">
    <property type="match status" value="1"/>
</dbReference>
<dbReference type="GO" id="GO:0004565">
    <property type="term" value="F:beta-galactosidase activity"/>
    <property type="evidence" value="ECO:0007669"/>
    <property type="project" value="UniProtKB-EC"/>
</dbReference>
<dbReference type="GO" id="GO:0005975">
    <property type="term" value="P:carbohydrate metabolic process"/>
    <property type="evidence" value="ECO:0007669"/>
    <property type="project" value="InterPro"/>
</dbReference>
<proteinExistence type="inferred from homology"/>
<comment type="similarity">
    <text evidence="2">Belongs to the glycosyl hydrolase 42 family.</text>
</comment>
<dbReference type="PANTHER" id="PTHR36447">
    <property type="entry name" value="BETA-GALACTOSIDASE GANA"/>
    <property type="match status" value="1"/>
</dbReference>
<keyword evidence="11" id="KW-1185">Reference proteome</keyword>
<evidence type="ECO:0000256" key="6">
    <source>
        <dbReference type="ARBA" id="ARBA00022833"/>
    </source>
</evidence>
<dbReference type="CDD" id="cd03143">
    <property type="entry name" value="A4_beta-galactosidase_middle_domain"/>
    <property type="match status" value="1"/>
</dbReference>
<evidence type="ECO:0000256" key="5">
    <source>
        <dbReference type="ARBA" id="ARBA00022801"/>
    </source>
</evidence>
<dbReference type="InterPro" id="IPR013738">
    <property type="entry name" value="Beta_galactosidase_Trimer"/>
</dbReference>
<evidence type="ECO:0000313" key="10">
    <source>
        <dbReference type="EMBL" id="PLS30405.1"/>
    </source>
</evidence>
<dbReference type="GO" id="GO:0046872">
    <property type="term" value="F:metal ion binding"/>
    <property type="evidence" value="ECO:0007669"/>
    <property type="project" value="UniProtKB-KW"/>
</dbReference>
<keyword evidence="4" id="KW-0479">Metal-binding</keyword>
<dbReference type="SUPFAM" id="SSF52317">
    <property type="entry name" value="Class I glutamine amidotransferase-like"/>
    <property type="match status" value="1"/>
</dbReference>
<dbReference type="EMBL" id="NMWU01000033">
    <property type="protein sequence ID" value="PLS30405.1"/>
    <property type="molecule type" value="Genomic_DNA"/>
</dbReference>
<dbReference type="Gene3D" id="3.20.20.80">
    <property type="entry name" value="Glycosidases"/>
    <property type="match status" value="1"/>
</dbReference>
<sequence length="712" mass="78854">MGKNTVDRILFGAAYYDEYMPKSLDRIDTDMQLMKKAGINVIRIAESTWSTCEPQPGEFDFTHVDRALDAADRAGIAVIVGTPTYAVPTWLVKMHPDVLAVTPNGPGKYGARQIMDIVNPAYRFYGERVIRRLISHVANHPSVIGYQVDNETKYYDSCSPDMQTLFVKYLREKFDDDLTELNNHFGLDYWSNRINSWEDFPDVTGSINQSLRGEFDRFRRTQVAEFLAWQADIVREYALDDQFVTQNFDFEWRGYSYGVQPAVNHFEAQAAVDIAGIDIYHPTEDDLTGKEIAFGGDMTRSIKDGANYIVLETEAQGQHGWLPFPGQLRLQAYSHLAGGADGVMYWHWHSIHNAFETYWKGLLSHDLEPNPTYEEAGVFGREVAAPEIGGRLRHLKKRNRVAIMVNNESLSALEWFRIDSGFPTGTGPNYNDVVRRVYDALFELNVECDFIPVDAPARKLAQYGMIVTPALYCVPESTLAALRGFVEAGGHLVSTLRSFVTDDEVTVWHDRAPHMLTDVFGLTYNQFTRPKNVGLSFAEGLADSAASAGEDISGAQSDVLIELLKPADGTEVLASYDHYAWKDYAAVTRHGFGSGSAEWIGTLLDPTVMKAVLREAVDHAGIESVGRRLAGQVTVRQGVNERGETVTYLLNYSPESVSISSPVAGEVVVGGRSIVTEGTAVDDLTVGPAAGTKIEVGNAMTIGPWNLVVIAG</sequence>
<organism evidence="10 11">
    <name type="scientific">Bifidobacterium margollesii</name>
    <dbReference type="NCBI Taxonomy" id="2020964"/>
    <lineage>
        <taxon>Bacteria</taxon>
        <taxon>Bacillati</taxon>
        <taxon>Actinomycetota</taxon>
        <taxon>Actinomycetes</taxon>
        <taxon>Bifidobacteriales</taxon>
        <taxon>Bifidobacteriaceae</taxon>
        <taxon>Bifidobacterium</taxon>
    </lineage>
</organism>
<evidence type="ECO:0000259" key="9">
    <source>
        <dbReference type="Pfam" id="PF08532"/>
    </source>
</evidence>